<sequence length="384" mass="43356">MIKMLIDNKSLPTTKQESWKYTNLATIYSKSCISEMLKDSPKSKDYLEGFKFDTQENVVIILDGVLAIDYNKKLNHISALELRRDDRTMSRLAIENSKHFAINIPKDTKDSLSLIFINTDMAKNKLTNISLKLDVDMFANLDLDIDFVSLTENSAINLFLDINIAESAKVNFTNNADNPNNTQLITTANYLINLDRAAEFNGFNLLNKDALLRNDFVVNLNKPHARFDIRGLYLISDNAIANACFLVNHNASHTYSNVNFRGVANGSSKAWFNAKAVVNKGIEQIQAFQNNKNIQLSNKAEINTKPELEIFSDDVVCTHGATIGELDKDALFYLQSRGLTLESAQHLLLESFVKSQLTSDDFPFENEMKEQILESLDDILHDII</sequence>
<reference evidence="2 3" key="1">
    <citation type="journal article" date="2024" name="Dis. Aquat. Organ.">
        <title>Francisella sciaenopsi sp. nov. isolated from diseased red drum Sciaenops ocellatus in Florida, USA.</title>
        <authorList>
            <person name="Kawahara M."/>
            <person name="Cody T.T."/>
            <person name="Yanong R.P.E."/>
            <person name="Henderson E."/>
            <person name="Yazdi Z."/>
            <person name="Soto E."/>
        </authorList>
    </citation>
    <scope>NUCLEOTIDE SEQUENCE [LARGE SCALE GENOMIC DNA]</scope>
    <source>
        <strain evidence="2 3">R22-20-7</strain>
    </source>
</reference>
<feature type="domain" description="SUF system FeS cluster assembly SufBD core" evidence="1">
    <location>
        <begin position="133"/>
        <end position="352"/>
    </location>
</feature>
<dbReference type="Proteomes" id="UP001628164">
    <property type="component" value="Unassembled WGS sequence"/>
</dbReference>
<dbReference type="EMBL" id="BTHG01000001">
    <property type="protein sequence ID" value="GMN88686.1"/>
    <property type="molecule type" value="Genomic_DNA"/>
</dbReference>
<dbReference type="InterPro" id="IPR037284">
    <property type="entry name" value="SUF_FeS_clus_asmbl_SufBD_sf"/>
</dbReference>
<comment type="caution">
    <text evidence="2">The sequence shown here is derived from an EMBL/GenBank/DDBJ whole genome shotgun (WGS) entry which is preliminary data.</text>
</comment>
<evidence type="ECO:0000313" key="3">
    <source>
        <dbReference type="Proteomes" id="UP001628164"/>
    </source>
</evidence>
<dbReference type="SUPFAM" id="SSF101960">
    <property type="entry name" value="Stabilizer of iron transporter SufD"/>
    <property type="match status" value="1"/>
</dbReference>
<dbReference type="InterPro" id="IPR000825">
    <property type="entry name" value="SUF_FeS_clus_asmbl_SufBD_core"/>
</dbReference>
<name>A0ABQ6PCF1_9GAMM</name>
<dbReference type="InterPro" id="IPR011542">
    <property type="entry name" value="SUF_FeS_clus_asmbl_SufD"/>
</dbReference>
<proteinExistence type="predicted"/>
<dbReference type="PANTHER" id="PTHR43575">
    <property type="entry name" value="PROTEIN ABCI7, CHLOROPLASTIC"/>
    <property type="match status" value="1"/>
</dbReference>
<organism evidence="2 3">
    <name type="scientific">Francisella sciaenopsi</name>
    <dbReference type="NCBI Taxonomy" id="3055034"/>
    <lineage>
        <taxon>Bacteria</taxon>
        <taxon>Pseudomonadati</taxon>
        <taxon>Pseudomonadota</taxon>
        <taxon>Gammaproteobacteria</taxon>
        <taxon>Thiotrichales</taxon>
        <taxon>Francisellaceae</taxon>
        <taxon>Francisella</taxon>
    </lineage>
</organism>
<keyword evidence="3" id="KW-1185">Reference proteome</keyword>
<evidence type="ECO:0000259" key="1">
    <source>
        <dbReference type="Pfam" id="PF01458"/>
    </source>
</evidence>
<accession>A0ABQ6PCF1</accession>
<dbReference type="NCBIfam" id="TIGR01981">
    <property type="entry name" value="sufD"/>
    <property type="match status" value="1"/>
</dbReference>
<dbReference type="PANTHER" id="PTHR43575:SF1">
    <property type="entry name" value="PROTEIN ABCI7, CHLOROPLASTIC"/>
    <property type="match status" value="1"/>
</dbReference>
<gene>
    <name evidence="2" type="primary">sufD</name>
    <name evidence="2" type="ORF">fsci_01720</name>
</gene>
<dbReference type="InterPro" id="IPR055346">
    <property type="entry name" value="Fe-S_cluster_assembly_SufBD"/>
</dbReference>
<dbReference type="Pfam" id="PF01458">
    <property type="entry name" value="SUFBD_core"/>
    <property type="match status" value="1"/>
</dbReference>
<protein>
    <submittedName>
        <fullName evidence="2">Fe-S cluster assembly protein SufD</fullName>
    </submittedName>
</protein>
<evidence type="ECO:0000313" key="2">
    <source>
        <dbReference type="EMBL" id="GMN88686.1"/>
    </source>
</evidence>